<keyword evidence="3" id="KW-0808">Transferase</keyword>
<dbReference type="Proteomes" id="UP000064967">
    <property type="component" value="Chromosome"/>
</dbReference>
<feature type="region of interest" description="Disordered" evidence="1">
    <location>
        <begin position="470"/>
        <end position="508"/>
    </location>
</feature>
<keyword evidence="4" id="KW-1185">Reference proteome</keyword>
<dbReference type="InterPro" id="IPR051043">
    <property type="entry name" value="Sulfatase_Mod_Factor_Kinase"/>
</dbReference>
<feature type="region of interest" description="Disordered" evidence="1">
    <location>
        <begin position="242"/>
        <end position="268"/>
    </location>
</feature>
<dbReference type="AlphaFoldDB" id="A0A0K1PV30"/>
<dbReference type="PANTHER" id="PTHR23150:SF19">
    <property type="entry name" value="FORMYLGLYCINE-GENERATING ENZYME"/>
    <property type="match status" value="1"/>
</dbReference>
<feature type="compositionally biased region" description="Low complexity" evidence="1">
    <location>
        <begin position="524"/>
        <end position="544"/>
    </location>
</feature>
<sequence>MRRHLRFGSTSFVVATAAIVAVTIVPSRAFGSDDDLTLDVAGAPIALRRVPKGTFVEGSPASEAGRETDEASRPVAISREFWIGKFPVTRVQFAKFVSDAHYVTEAEKGKSGGYGWDGHGLSQKKEFNWQNPGFPQADDHPVVIVTYADATAFATWVGTKTGRRVRLPTEAEWEYAARGGTTTPWYGGSTADEASRTGWFKNNSIWTTHPVGQKKANPFGLFDMAGNVAEWCRDVYAPYGKGSAADPESTTAPQGEPERHVLRGGSWLKDANRARSAARFRSTAGTRNAEIGFRIIVAPDDAMALMPGALGQGSDFAPAGPATLGSAPVTGGGAPGALTVAGGASARVESGVVADKSGSAAPPAESRSLGMLIGAPLAAAAAVVGWMLLRKKAGASQGGFGISTRPGDDGFWMDAPSLAAGTRVRYECVVSGTTISDVVPLSGPSTFVYTGGRPGAIRILEVIATQQGGYRAGERPSAPFAQPPPARGSRGPSTSSTSSMSSTLINDDQPINVVNVVNMVNASHTSTHETSSTSSADGSGATTSWDDSAPLGDPRAY</sequence>
<dbReference type="KEGG" id="llu:AKJ09_04046"/>
<dbReference type="InterPro" id="IPR005532">
    <property type="entry name" value="SUMF_dom"/>
</dbReference>
<dbReference type="PANTHER" id="PTHR23150">
    <property type="entry name" value="SULFATASE MODIFYING FACTOR 1, 2"/>
    <property type="match status" value="1"/>
</dbReference>
<dbReference type="STRING" id="1391654.AKJ09_04046"/>
<feature type="region of interest" description="Disordered" evidence="1">
    <location>
        <begin position="524"/>
        <end position="557"/>
    </location>
</feature>
<reference evidence="3 4" key="1">
    <citation type="submission" date="2015-08" db="EMBL/GenBank/DDBJ databases">
        <authorList>
            <person name="Babu N.S."/>
            <person name="Beckwith C.J."/>
            <person name="Beseler K.G."/>
            <person name="Brison A."/>
            <person name="Carone J.V."/>
            <person name="Caskin T.P."/>
            <person name="Diamond M."/>
            <person name="Durham M.E."/>
            <person name="Foxe J.M."/>
            <person name="Go M."/>
            <person name="Henderson B.A."/>
            <person name="Jones I.B."/>
            <person name="McGettigan J.A."/>
            <person name="Micheletti S.J."/>
            <person name="Nasrallah M.E."/>
            <person name="Ortiz D."/>
            <person name="Piller C.R."/>
            <person name="Privatt S.R."/>
            <person name="Schneider S.L."/>
            <person name="Sharp S."/>
            <person name="Smith T.C."/>
            <person name="Stanton J.D."/>
            <person name="Ullery H.E."/>
            <person name="Wilson R.J."/>
            <person name="Serrano M.G."/>
            <person name="Buck G."/>
            <person name="Lee V."/>
            <person name="Wang Y."/>
            <person name="Carvalho R."/>
            <person name="Voegtly L."/>
            <person name="Shi R."/>
            <person name="Duckworth R."/>
            <person name="Johnson A."/>
            <person name="Loviza R."/>
            <person name="Walstead R."/>
            <person name="Shah Z."/>
            <person name="Kiflezghi M."/>
            <person name="Wade K."/>
            <person name="Ball S.L."/>
            <person name="Bradley K.W."/>
            <person name="Asai D.J."/>
            <person name="Bowman C.A."/>
            <person name="Russell D.A."/>
            <person name="Pope W.H."/>
            <person name="Jacobs-Sera D."/>
            <person name="Hendrix R.W."/>
            <person name="Hatfull G.F."/>
        </authorList>
    </citation>
    <scope>NUCLEOTIDE SEQUENCE [LARGE SCALE GENOMIC DNA]</scope>
    <source>
        <strain evidence="3 4">DSM 27648</strain>
    </source>
</reference>
<evidence type="ECO:0000256" key="1">
    <source>
        <dbReference type="SAM" id="MobiDB-lite"/>
    </source>
</evidence>
<gene>
    <name evidence="3" type="ORF">AKJ09_04046</name>
</gene>
<protein>
    <submittedName>
        <fullName evidence="3">Serine/threonine kinase</fullName>
    </submittedName>
</protein>
<keyword evidence="3" id="KW-0418">Kinase</keyword>
<dbReference type="SUPFAM" id="SSF56436">
    <property type="entry name" value="C-type lectin-like"/>
    <property type="match status" value="1"/>
</dbReference>
<dbReference type="InterPro" id="IPR042095">
    <property type="entry name" value="SUMF_sf"/>
</dbReference>
<organism evidence="3 4">
    <name type="scientific">Labilithrix luteola</name>
    <dbReference type="NCBI Taxonomy" id="1391654"/>
    <lineage>
        <taxon>Bacteria</taxon>
        <taxon>Pseudomonadati</taxon>
        <taxon>Myxococcota</taxon>
        <taxon>Polyangia</taxon>
        <taxon>Polyangiales</taxon>
        <taxon>Labilitrichaceae</taxon>
        <taxon>Labilithrix</taxon>
    </lineage>
</organism>
<feature type="domain" description="Sulfatase-modifying factor enzyme-like" evidence="2">
    <location>
        <begin position="50"/>
        <end position="296"/>
    </location>
</feature>
<dbReference type="InterPro" id="IPR016187">
    <property type="entry name" value="CTDL_fold"/>
</dbReference>
<dbReference type="Gene3D" id="3.90.1580.10">
    <property type="entry name" value="paralog of FGE (formylglycine-generating enzyme)"/>
    <property type="match status" value="1"/>
</dbReference>
<feature type="compositionally biased region" description="Low complexity" evidence="1">
    <location>
        <begin position="493"/>
        <end position="503"/>
    </location>
</feature>
<evidence type="ECO:0000313" key="4">
    <source>
        <dbReference type="Proteomes" id="UP000064967"/>
    </source>
</evidence>
<dbReference type="GO" id="GO:0120147">
    <property type="term" value="F:formylglycine-generating oxidase activity"/>
    <property type="evidence" value="ECO:0007669"/>
    <property type="project" value="TreeGrafter"/>
</dbReference>
<proteinExistence type="predicted"/>
<accession>A0A0K1PV30</accession>
<dbReference type="Pfam" id="PF03781">
    <property type="entry name" value="FGE-sulfatase"/>
    <property type="match status" value="1"/>
</dbReference>
<name>A0A0K1PV30_9BACT</name>
<dbReference type="GO" id="GO:0016301">
    <property type="term" value="F:kinase activity"/>
    <property type="evidence" value="ECO:0007669"/>
    <property type="project" value="UniProtKB-KW"/>
</dbReference>
<evidence type="ECO:0000313" key="3">
    <source>
        <dbReference type="EMBL" id="AKU97382.1"/>
    </source>
</evidence>
<dbReference type="EMBL" id="CP012333">
    <property type="protein sequence ID" value="AKU97382.1"/>
    <property type="molecule type" value="Genomic_DNA"/>
</dbReference>
<evidence type="ECO:0000259" key="2">
    <source>
        <dbReference type="Pfam" id="PF03781"/>
    </source>
</evidence>